<keyword evidence="2" id="KW-1185">Reference proteome</keyword>
<organism evidence="1 2">
    <name type="scientific">Melastoma candidum</name>
    <dbReference type="NCBI Taxonomy" id="119954"/>
    <lineage>
        <taxon>Eukaryota</taxon>
        <taxon>Viridiplantae</taxon>
        <taxon>Streptophyta</taxon>
        <taxon>Embryophyta</taxon>
        <taxon>Tracheophyta</taxon>
        <taxon>Spermatophyta</taxon>
        <taxon>Magnoliopsida</taxon>
        <taxon>eudicotyledons</taxon>
        <taxon>Gunneridae</taxon>
        <taxon>Pentapetalae</taxon>
        <taxon>rosids</taxon>
        <taxon>malvids</taxon>
        <taxon>Myrtales</taxon>
        <taxon>Melastomataceae</taxon>
        <taxon>Melastomatoideae</taxon>
        <taxon>Melastomateae</taxon>
        <taxon>Melastoma</taxon>
    </lineage>
</organism>
<name>A0ACB9QXE2_9MYRT</name>
<dbReference type="Proteomes" id="UP001057402">
    <property type="component" value="Chromosome 5"/>
</dbReference>
<reference evidence="2" key="1">
    <citation type="journal article" date="2023" name="Front. Plant Sci.">
        <title>Chromosomal-level genome assembly of Melastoma candidum provides insights into trichome evolution.</title>
        <authorList>
            <person name="Zhong Y."/>
            <person name="Wu W."/>
            <person name="Sun C."/>
            <person name="Zou P."/>
            <person name="Liu Y."/>
            <person name="Dai S."/>
            <person name="Zhou R."/>
        </authorList>
    </citation>
    <scope>NUCLEOTIDE SEQUENCE [LARGE SCALE GENOMIC DNA]</scope>
</reference>
<comment type="caution">
    <text evidence="1">The sequence shown here is derived from an EMBL/GenBank/DDBJ whole genome shotgun (WGS) entry which is preliminary data.</text>
</comment>
<sequence length="1491" mass="166879">MGKSIEDSEPDHPEEILRHLKTNKQKVFLLGKSGVGKTWMAREVCRRARTEGFSYATLWFAPDNNINRRRVAEDYERRIAENVALQLSAYSFNEDCEDDEDDFEVQESKDLDKEDLKQRIQEKLYAMKSAVKVPSRKDGQPDESSLAIPEPKETPKSNPSVPPESPQEKEKIYILVVLDGIAIDEQEKMVDELNKILPFPKYLITGADGNGSTEHTGPEIHQEEENCFIHRMRGLSVQGSLKLLKGKVKGHVHTSSNFEKLCSEIGQYGSASAGERSSHEPRSTSDLLVPSMMVMLAEALNNAQILSLEEKSQEEHAGEWTLESALEEAADIFRSGDVNKLVTLVYEMFARNGTISDCAWHIRRLFVEPRAMHCNELTAHWLLEGYLGDLEQIDIAFEEAHRTLMDLKARGILKERENSFIYLEGAEANLHDCRHGAFHATTRLGLADVMADAEGWAGLGRTTLADGVLKTSHKKKDEISTLIIDGVSHLWRRFPRTYLSSMGNLRNLVIINPTFKELPPPLLSLKEIQVLVLRGCSALVNVDGLGELENLFVLEISGASSLVTMKDDLFGKMQKIRSINLSGAGIKLVPKTLMKLKELRWLILRDCKMLELDKPNYVKLLAKLEVLDLSGSCNLRRIPDKNLSSLNQLQTLNLSLTNVDRLPFFDNLPKLSRLLLGECPDLARLPTLEKLNALEVLDLSGAKALKEVQDDCLKNKPFLRVLDLSRSSVTKVPENAGGLTHLLLRGCTGLTTLSATKNMGNLQVLDLSGATSLGEIEDFQDPIELRDLILSRTKIKRLPKFREGCKLRRLLLKDCTLLTNLPNFADLRSLEVLDLSGCSSLEIKGSSFLQMSSLKILNLSGTKLRSLSSDCFPVSLSQLIIRDCVDLKVLPAIESIKALEKLDLSGSCYLHNVTAETLKCMTNLRVLNLSGVPLKELPPLSHLTLLRELSLAGCSFDVEKLEKLTGLRHLDLSRMKKVSLPSLKKFPHLRQLILSDCSELKELVDLKAPKNLEVLDIEGTTFALPQDIGSLAGLRELKLSEMKQGDWSKIKIVPENFSCQKCELASSPLDEMISLVIGGIAFFNFLKDNASLWDSCFTKFHFSVWIPKAKVKRRSHEDVRLTSLLERNTGYLKDVVSVGRIPPGGEYSRYLEIHGLLFPEPEPEKPSQPKDVMLEGSTGEIPNNVPKQAEPEYNHVEVLKEALICTEHISLIDNSSIKHISQIGDENLKAMKSLWLENCANITRVINKIEDVGLVQKLSSLYLWNLSSLTCMYYDELQPEHFPHLKTLHVECCPLPKLFDPSWLPENLETLRVKFCTEMTVIFDCSRETVECKLQKLQLVGLPKLISIGISMPHLKELKLRGCPGVEDLGVLGKADYLEVIHISDASKLKRILTGQDFGSFQNLLDLKIESCPRLECILSSPLVPQKLKSIEIKHCGELATLFCSGPTPVSLPSLTSLVLWNLPKLENIGAELPDGRSFPHWGCPKLAKLT</sequence>
<gene>
    <name evidence="1" type="ORF">MLD38_019374</name>
</gene>
<accession>A0ACB9QXE2</accession>
<protein>
    <submittedName>
        <fullName evidence="1">Uncharacterized protein</fullName>
    </submittedName>
</protein>
<dbReference type="EMBL" id="CM042884">
    <property type="protein sequence ID" value="KAI4371105.1"/>
    <property type="molecule type" value="Genomic_DNA"/>
</dbReference>
<evidence type="ECO:0000313" key="2">
    <source>
        <dbReference type="Proteomes" id="UP001057402"/>
    </source>
</evidence>
<evidence type="ECO:0000313" key="1">
    <source>
        <dbReference type="EMBL" id="KAI4371105.1"/>
    </source>
</evidence>
<proteinExistence type="predicted"/>